<comment type="caution">
    <text evidence="6">The sequence shown here is derived from an EMBL/GenBank/DDBJ whole genome shotgun (WGS) entry which is preliminary data.</text>
</comment>
<dbReference type="Gene3D" id="3.40.640.10">
    <property type="entry name" value="Type I PLP-dependent aspartate aminotransferase-like (Major domain)"/>
    <property type="match status" value="1"/>
</dbReference>
<dbReference type="Gene3D" id="3.90.1150.10">
    <property type="entry name" value="Aspartate Aminotransferase, domain 1"/>
    <property type="match status" value="1"/>
</dbReference>
<dbReference type="SUPFAM" id="SSF53383">
    <property type="entry name" value="PLP-dependent transferases"/>
    <property type="match status" value="1"/>
</dbReference>
<sequence>MPLQIPPTKLPRVGTTIFTVMSQLAAEHGAVNLGQGFPDFPVPQRLVDELDAAMRAGHNQYAPMTGVPVLRQAIAGKAGRCYGAQVDADTEVTVTSGATEAIFNAIHAVVRPGEEVVVLDPAYDCYEPAIDLAGARAVHVPLDPLTFAVDWDRVRAAITPKTRMLMINSPHNPSGAMFSADDMRALADLLRGTDILLISDEVYEHIVFDGRRHESVLRWPELRERAFVVSSFGKTYHCTGWKIGYAIAPPALTAEFRKVHQYNVFCTFAPAQHAFAAMIRDEPEHDEQLGAFYQAKRDRFREQLLGTRLKPLPVPGGYFQLVDYSAVSDLPDHEFAKWLTVEKGVAAIPLSPFYESPPPGQRLARLCFAKNEATLDAAIERLRML</sequence>
<comment type="cofactor">
    <cofactor evidence="1">
        <name>pyridoxal 5'-phosphate</name>
        <dbReference type="ChEBI" id="CHEBI:597326"/>
    </cofactor>
</comment>
<feature type="domain" description="Aminotransferase class I/classII large" evidence="5">
    <location>
        <begin position="31"/>
        <end position="382"/>
    </location>
</feature>
<dbReference type="InterPro" id="IPR015421">
    <property type="entry name" value="PyrdxlP-dep_Trfase_major"/>
</dbReference>
<protein>
    <submittedName>
        <fullName evidence="6">Aminotransferase</fullName>
    </submittedName>
</protein>
<dbReference type="Proteomes" id="UP000788419">
    <property type="component" value="Unassembled WGS sequence"/>
</dbReference>
<dbReference type="InterPro" id="IPR015424">
    <property type="entry name" value="PyrdxlP-dep_Trfase"/>
</dbReference>
<dbReference type="InterPro" id="IPR051326">
    <property type="entry name" value="Kynurenine-oxoglutarate_AT"/>
</dbReference>
<keyword evidence="7" id="KW-1185">Reference proteome</keyword>
<dbReference type="RefSeq" id="WP_162410903.1">
    <property type="nucleotide sequence ID" value="NZ_PDWN01000012.1"/>
</dbReference>
<dbReference type="CDD" id="cd00609">
    <property type="entry name" value="AAT_like"/>
    <property type="match status" value="1"/>
</dbReference>
<reference evidence="6 7" key="1">
    <citation type="submission" date="2017-10" db="EMBL/GenBank/DDBJ databases">
        <title>Whole genome sequencing of members of genus Pseudoxanthomonas.</title>
        <authorList>
            <person name="Kumar S."/>
            <person name="Bansal K."/>
            <person name="Kaur A."/>
            <person name="Patil P."/>
            <person name="Sharma S."/>
            <person name="Patil P.B."/>
        </authorList>
    </citation>
    <scope>NUCLEOTIDE SEQUENCE [LARGE SCALE GENOMIC DNA]</scope>
    <source>
        <strain evidence="6 7">DSM 17801</strain>
    </source>
</reference>
<organism evidence="6 7">
    <name type="scientific">Pseudoxanthomonas daejeonensis</name>
    <dbReference type="NCBI Taxonomy" id="266062"/>
    <lineage>
        <taxon>Bacteria</taxon>
        <taxon>Pseudomonadati</taxon>
        <taxon>Pseudomonadota</taxon>
        <taxon>Gammaproteobacteria</taxon>
        <taxon>Lysobacterales</taxon>
        <taxon>Lysobacteraceae</taxon>
        <taxon>Pseudoxanthomonas</taxon>
    </lineage>
</organism>
<evidence type="ECO:0000259" key="5">
    <source>
        <dbReference type="Pfam" id="PF00155"/>
    </source>
</evidence>
<dbReference type="EMBL" id="PDWN01000012">
    <property type="protein sequence ID" value="KAF1693231.1"/>
    <property type="molecule type" value="Genomic_DNA"/>
</dbReference>
<dbReference type="PANTHER" id="PTHR43807">
    <property type="entry name" value="FI04487P"/>
    <property type="match status" value="1"/>
</dbReference>
<dbReference type="InterPro" id="IPR004839">
    <property type="entry name" value="Aminotransferase_I/II_large"/>
</dbReference>
<dbReference type="GO" id="GO:0008483">
    <property type="term" value="F:transaminase activity"/>
    <property type="evidence" value="ECO:0007669"/>
    <property type="project" value="UniProtKB-KW"/>
</dbReference>
<keyword evidence="3" id="KW-0808">Transferase</keyword>
<dbReference type="NCBIfam" id="NF006569">
    <property type="entry name" value="PRK09082.1"/>
    <property type="match status" value="1"/>
</dbReference>
<evidence type="ECO:0000313" key="7">
    <source>
        <dbReference type="Proteomes" id="UP000788419"/>
    </source>
</evidence>
<dbReference type="Pfam" id="PF00155">
    <property type="entry name" value="Aminotran_1_2"/>
    <property type="match status" value="1"/>
</dbReference>
<evidence type="ECO:0000256" key="3">
    <source>
        <dbReference type="ARBA" id="ARBA00022679"/>
    </source>
</evidence>
<evidence type="ECO:0000256" key="2">
    <source>
        <dbReference type="ARBA" id="ARBA00022576"/>
    </source>
</evidence>
<dbReference type="PANTHER" id="PTHR43807:SF20">
    <property type="entry name" value="FI04487P"/>
    <property type="match status" value="1"/>
</dbReference>
<accession>A0ABQ6Z539</accession>
<gene>
    <name evidence="6" type="ORF">CSC65_12360</name>
</gene>
<dbReference type="InterPro" id="IPR015422">
    <property type="entry name" value="PyrdxlP-dep_Trfase_small"/>
</dbReference>
<evidence type="ECO:0000256" key="1">
    <source>
        <dbReference type="ARBA" id="ARBA00001933"/>
    </source>
</evidence>
<proteinExistence type="predicted"/>
<keyword evidence="2 6" id="KW-0032">Aminotransferase</keyword>
<keyword evidence="4" id="KW-0663">Pyridoxal phosphate</keyword>
<evidence type="ECO:0000313" key="6">
    <source>
        <dbReference type="EMBL" id="KAF1693231.1"/>
    </source>
</evidence>
<evidence type="ECO:0000256" key="4">
    <source>
        <dbReference type="ARBA" id="ARBA00022898"/>
    </source>
</evidence>
<name>A0ABQ6Z539_9GAMM</name>